<dbReference type="Proteomes" id="UP001236500">
    <property type="component" value="Chromosome"/>
</dbReference>
<feature type="domain" description="TonB-dependent receptor plug" evidence="14">
    <location>
        <begin position="68"/>
        <end position="159"/>
    </location>
</feature>
<gene>
    <name evidence="15" type="ORF">PVT68_15365</name>
</gene>
<dbReference type="EMBL" id="CP118605">
    <property type="protein sequence ID" value="WGL16139.1"/>
    <property type="molecule type" value="Genomic_DNA"/>
</dbReference>
<evidence type="ECO:0000313" key="16">
    <source>
        <dbReference type="Proteomes" id="UP001236500"/>
    </source>
</evidence>
<keyword evidence="4 9" id="KW-0812">Transmembrane</keyword>
<dbReference type="InterPro" id="IPR039426">
    <property type="entry name" value="TonB-dep_rcpt-like"/>
</dbReference>
<evidence type="ECO:0000256" key="8">
    <source>
        <dbReference type="ARBA" id="ARBA00023237"/>
    </source>
</evidence>
<dbReference type="InterPro" id="IPR010917">
    <property type="entry name" value="TonB_rcpt_CS"/>
</dbReference>
<evidence type="ECO:0000256" key="1">
    <source>
        <dbReference type="ARBA" id="ARBA00004571"/>
    </source>
</evidence>
<sequence length="842" mass="92046">MIDFSRYLRPNFPRNFPRNKLALLVSLSICGTAAPALAQQAVDATALEEVSVMATPIRDSQKAAIDAKRDADNTVDVISADTIGRFPDQNLADSLGRVPGLAIERDQGQARYINFRGAPFRYTSLAIDGLNIPGAENGRVPRFDSFPAVITRRIDANKAIMPNMPGEAVSGYINIATFDPFAKSGWAVSTDVGMGNQELGDGDIEKLALRTSWSNDTVGFSLFASENSRAQTTDNREYDLELVDGEVKVNELDFRSYKVTREDRAYGGRFELRPRDSALERIFISSLYNEFQDFEERNQYILEFPTSAAGTVGAQQFALANRMLEDGLYENSTFTNTLGADFALGEWFVEARLNRTETENNMFLPIVMSRAGQVSASYDVSNLEDPLVEVTQLGTGAAADLSQVDYYMDLAYIVSSELVIDATKFKLDGEREVSVMNLPATVKVGVEMDERDADGCVMAAGYGAFPSSIDIGSFATDKAWATDFTNSIGGTYYDNQGLRAAWEQAVGSLAVEPAADQLISLEEQVMAGYAMVTTEFGWGNLVLGSRIENTDYSSAGPDGEYADSFTNVLPSAHLNVNLSDDVKLRVSASTGVSRPTYNEWRASAAVNLTDKIVVGGNPTLKAEEAFGGDIALEWYLGDASLVSAGAFTRAIDNVIYADSATIDGGVYLASAAGEEWTYTGYVNGDNGKLSGVELNVIAQADDLLPALSGFGVSANLTALDSEFETQSGNKFSLPGTSDLIFNTSVFYEMENFSIRLNHQYRDDWLSTTENDSMAEYWAEQKRMDLQVSYTLPTQIFGADVSLYANANNLTDERDVRYAGDERTPNQIESYGRRYLAGFRVNF</sequence>
<dbReference type="InterPro" id="IPR037066">
    <property type="entry name" value="Plug_dom_sf"/>
</dbReference>
<reference evidence="15 16" key="1">
    <citation type="submission" date="2023-02" db="EMBL/GenBank/DDBJ databases">
        <title>Description and genomic characterization of Microbulbifer bruguierae sp. nov., isolated from the sediment of mangrove plant Bruguiera sexangula.</title>
        <authorList>
            <person name="Long M."/>
        </authorList>
    </citation>
    <scope>NUCLEOTIDE SEQUENCE [LARGE SCALE GENOMIC DNA]</scope>
    <source>
        <strain evidence="15 16">H12</strain>
    </source>
</reference>
<dbReference type="Gene3D" id="2.170.130.10">
    <property type="entry name" value="TonB-dependent receptor, plug domain"/>
    <property type="match status" value="1"/>
</dbReference>
<comment type="similarity">
    <text evidence="9 11">Belongs to the TonB-dependent receptor family.</text>
</comment>
<dbReference type="InterPro" id="IPR010104">
    <property type="entry name" value="TonB_rcpt_bac"/>
</dbReference>
<keyword evidence="2 9" id="KW-0813">Transport</keyword>
<evidence type="ECO:0000256" key="10">
    <source>
        <dbReference type="PROSITE-ProRule" id="PRU10144"/>
    </source>
</evidence>
<keyword evidence="5 12" id="KW-0732">Signal</keyword>
<dbReference type="InterPro" id="IPR000531">
    <property type="entry name" value="Beta-barrel_TonB"/>
</dbReference>
<evidence type="ECO:0000256" key="5">
    <source>
        <dbReference type="ARBA" id="ARBA00022729"/>
    </source>
</evidence>
<dbReference type="InterPro" id="IPR036942">
    <property type="entry name" value="Beta-barrel_TonB_sf"/>
</dbReference>
<dbReference type="PROSITE" id="PS01156">
    <property type="entry name" value="TONB_DEPENDENT_REC_2"/>
    <property type="match status" value="1"/>
</dbReference>
<evidence type="ECO:0000256" key="6">
    <source>
        <dbReference type="ARBA" id="ARBA00023077"/>
    </source>
</evidence>
<dbReference type="PANTHER" id="PTHR40980:SF3">
    <property type="entry name" value="TONB-DEPENDENT RECEPTOR-LIKE BETA-BARREL DOMAIN-CONTAINING PROTEIN"/>
    <property type="match status" value="1"/>
</dbReference>
<proteinExistence type="inferred from homology"/>
<keyword evidence="7 9" id="KW-0472">Membrane</keyword>
<keyword evidence="3 9" id="KW-1134">Transmembrane beta strand</keyword>
<dbReference type="SUPFAM" id="SSF56935">
    <property type="entry name" value="Porins"/>
    <property type="match status" value="1"/>
</dbReference>
<keyword evidence="16" id="KW-1185">Reference proteome</keyword>
<dbReference type="PANTHER" id="PTHR40980">
    <property type="entry name" value="PLUG DOMAIN-CONTAINING PROTEIN"/>
    <property type="match status" value="1"/>
</dbReference>
<dbReference type="Pfam" id="PF07715">
    <property type="entry name" value="Plug"/>
    <property type="match status" value="1"/>
</dbReference>
<evidence type="ECO:0000256" key="4">
    <source>
        <dbReference type="ARBA" id="ARBA00022692"/>
    </source>
</evidence>
<evidence type="ECO:0000256" key="9">
    <source>
        <dbReference type="PROSITE-ProRule" id="PRU01360"/>
    </source>
</evidence>
<keyword evidence="8 9" id="KW-0998">Cell outer membrane</keyword>
<feature type="chain" id="PRO_5047155857" evidence="12">
    <location>
        <begin position="39"/>
        <end position="842"/>
    </location>
</feature>
<feature type="domain" description="TonB-dependent receptor-like beta-barrel" evidence="13">
    <location>
        <begin position="474"/>
        <end position="809"/>
    </location>
</feature>
<evidence type="ECO:0000259" key="13">
    <source>
        <dbReference type="Pfam" id="PF00593"/>
    </source>
</evidence>
<evidence type="ECO:0000256" key="2">
    <source>
        <dbReference type="ARBA" id="ARBA00022448"/>
    </source>
</evidence>
<dbReference type="NCBIfam" id="TIGR01782">
    <property type="entry name" value="TonB-Xanth-Caul"/>
    <property type="match status" value="1"/>
</dbReference>
<organism evidence="15 16">
    <name type="scientific">Microbulbifer bruguierae</name>
    <dbReference type="NCBI Taxonomy" id="3029061"/>
    <lineage>
        <taxon>Bacteria</taxon>
        <taxon>Pseudomonadati</taxon>
        <taxon>Pseudomonadota</taxon>
        <taxon>Gammaproteobacteria</taxon>
        <taxon>Cellvibrionales</taxon>
        <taxon>Microbulbiferaceae</taxon>
        <taxon>Microbulbifer</taxon>
    </lineage>
</organism>
<evidence type="ECO:0000256" key="7">
    <source>
        <dbReference type="ARBA" id="ARBA00023136"/>
    </source>
</evidence>
<evidence type="ECO:0000259" key="14">
    <source>
        <dbReference type="Pfam" id="PF07715"/>
    </source>
</evidence>
<evidence type="ECO:0000256" key="12">
    <source>
        <dbReference type="SAM" id="SignalP"/>
    </source>
</evidence>
<dbReference type="RefSeq" id="WP_280319502.1">
    <property type="nucleotide sequence ID" value="NZ_CP118605.1"/>
</dbReference>
<comment type="subcellular location">
    <subcellularLocation>
        <location evidence="1 9">Cell outer membrane</location>
        <topology evidence="1 9">Multi-pass membrane protein</topology>
    </subcellularLocation>
</comment>
<dbReference type="PROSITE" id="PS52016">
    <property type="entry name" value="TONB_DEPENDENT_REC_3"/>
    <property type="match status" value="1"/>
</dbReference>
<evidence type="ECO:0000313" key="15">
    <source>
        <dbReference type="EMBL" id="WGL16139.1"/>
    </source>
</evidence>
<keyword evidence="15" id="KW-0675">Receptor</keyword>
<dbReference type="InterPro" id="IPR012910">
    <property type="entry name" value="Plug_dom"/>
</dbReference>
<accession>A0ABY8NB43</accession>
<feature type="short sequence motif" description="TonB C-terminal box" evidence="10">
    <location>
        <begin position="825"/>
        <end position="842"/>
    </location>
</feature>
<evidence type="ECO:0000256" key="3">
    <source>
        <dbReference type="ARBA" id="ARBA00022452"/>
    </source>
</evidence>
<dbReference type="Gene3D" id="2.40.170.20">
    <property type="entry name" value="TonB-dependent receptor, beta-barrel domain"/>
    <property type="match status" value="1"/>
</dbReference>
<keyword evidence="6 11" id="KW-0798">TonB box</keyword>
<feature type="signal peptide" evidence="12">
    <location>
        <begin position="1"/>
        <end position="38"/>
    </location>
</feature>
<name>A0ABY8NB43_9GAMM</name>
<protein>
    <submittedName>
        <fullName evidence="15">TonB-dependent receptor</fullName>
    </submittedName>
</protein>
<dbReference type="Pfam" id="PF00593">
    <property type="entry name" value="TonB_dep_Rec_b-barrel"/>
    <property type="match status" value="1"/>
</dbReference>
<evidence type="ECO:0000256" key="11">
    <source>
        <dbReference type="RuleBase" id="RU003357"/>
    </source>
</evidence>